<dbReference type="Proteomes" id="UP001295444">
    <property type="component" value="Chromosome 09"/>
</dbReference>
<sequence>PLKQVTILTILAARNLIAQGWKHTYCPTKQQLMDKLHQYYIYEQLSTTSITQSLKFQDAWKTWADIYTPHKKHDEDHMTYPSSSSTLHLES</sequence>
<accession>A0AAD1T387</accession>
<gene>
    <name evidence="2" type="ORF">PECUL_23A036944</name>
</gene>
<dbReference type="AlphaFoldDB" id="A0AAD1T387"/>
<feature type="non-terminal residue" evidence="2">
    <location>
        <position position="1"/>
    </location>
</feature>
<reference evidence="2" key="1">
    <citation type="submission" date="2022-03" db="EMBL/GenBank/DDBJ databases">
        <authorList>
            <person name="Alioto T."/>
            <person name="Alioto T."/>
            <person name="Gomez Garrido J."/>
        </authorList>
    </citation>
    <scope>NUCLEOTIDE SEQUENCE</scope>
</reference>
<organism evidence="2 3">
    <name type="scientific">Pelobates cultripes</name>
    <name type="common">Western spadefoot toad</name>
    <dbReference type="NCBI Taxonomy" id="61616"/>
    <lineage>
        <taxon>Eukaryota</taxon>
        <taxon>Metazoa</taxon>
        <taxon>Chordata</taxon>
        <taxon>Craniata</taxon>
        <taxon>Vertebrata</taxon>
        <taxon>Euteleostomi</taxon>
        <taxon>Amphibia</taxon>
        <taxon>Batrachia</taxon>
        <taxon>Anura</taxon>
        <taxon>Pelobatoidea</taxon>
        <taxon>Pelobatidae</taxon>
        <taxon>Pelobates</taxon>
    </lineage>
</organism>
<feature type="compositionally biased region" description="Polar residues" evidence="1">
    <location>
        <begin position="80"/>
        <end position="91"/>
    </location>
</feature>
<proteinExistence type="predicted"/>
<evidence type="ECO:0000313" key="3">
    <source>
        <dbReference type="Proteomes" id="UP001295444"/>
    </source>
</evidence>
<evidence type="ECO:0000313" key="2">
    <source>
        <dbReference type="EMBL" id="CAH2315135.1"/>
    </source>
</evidence>
<name>A0AAD1T387_PELCU</name>
<evidence type="ECO:0000256" key="1">
    <source>
        <dbReference type="SAM" id="MobiDB-lite"/>
    </source>
</evidence>
<keyword evidence="3" id="KW-1185">Reference proteome</keyword>
<dbReference type="EMBL" id="OW240920">
    <property type="protein sequence ID" value="CAH2315135.1"/>
    <property type="molecule type" value="Genomic_DNA"/>
</dbReference>
<feature type="region of interest" description="Disordered" evidence="1">
    <location>
        <begin position="72"/>
        <end position="91"/>
    </location>
</feature>
<protein>
    <submittedName>
        <fullName evidence="2">Uncharacterized protein</fullName>
    </submittedName>
</protein>